<evidence type="ECO:0000313" key="1">
    <source>
        <dbReference type="EMBL" id="MCM3716216.1"/>
    </source>
</evidence>
<gene>
    <name evidence="1" type="ORF">M3202_19420</name>
</gene>
<dbReference type="RefSeq" id="WP_251224886.1">
    <property type="nucleotide sequence ID" value="NZ_JAMBOL010000031.1"/>
</dbReference>
<protein>
    <submittedName>
        <fullName evidence="1">Uncharacterized protein</fullName>
    </submittedName>
</protein>
<evidence type="ECO:0000313" key="2">
    <source>
        <dbReference type="Proteomes" id="UP001139179"/>
    </source>
</evidence>
<dbReference type="AlphaFoldDB" id="A0A9X2DSB8"/>
<reference evidence="1" key="1">
    <citation type="submission" date="2022-05" db="EMBL/GenBank/DDBJ databases">
        <title>Comparative Genomics of Spacecraft Associated Microbes.</title>
        <authorList>
            <person name="Tran M.T."/>
            <person name="Wright A."/>
            <person name="Seuylemezian A."/>
            <person name="Eisen J."/>
            <person name="Coil D."/>
        </authorList>
    </citation>
    <scope>NUCLEOTIDE SEQUENCE</scope>
    <source>
        <strain evidence="1">214.1.1</strain>
    </source>
</reference>
<accession>A0A9X2DSB8</accession>
<dbReference type="EMBL" id="JAMBOL010000031">
    <property type="protein sequence ID" value="MCM3716216.1"/>
    <property type="molecule type" value="Genomic_DNA"/>
</dbReference>
<name>A0A9X2DSB8_9BACI</name>
<comment type="caution">
    <text evidence="1">The sequence shown here is derived from an EMBL/GenBank/DDBJ whole genome shotgun (WGS) entry which is preliminary data.</text>
</comment>
<sequence>MAGFNLQSYTMIQGGEAGDKMNALTLEGENHFIKEVVRWKAGEGV</sequence>
<organism evidence="1 2">
    <name type="scientific">Halalkalibacter oceani</name>
    <dbReference type="NCBI Taxonomy" id="1653776"/>
    <lineage>
        <taxon>Bacteria</taxon>
        <taxon>Bacillati</taxon>
        <taxon>Bacillota</taxon>
        <taxon>Bacilli</taxon>
        <taxon>Bacillales</taxon>
        <taxon>Bacillaceae</taxon>
        <taxon>Halalkalibacter</taxon>
    </lineage>
</organism>
<proteinExistence type="predicted"/>
<keyword evidence="2" id="KW-1185">Reference proteome</keyword>
<dbReference type="Proteomes" id="UP001139179">
    <property type="component" value="Unassembled WGS sequence"/>
</dbReference>